<evidence type="ECO:0000256" key="5">
    <source>
        <dbReference type="PIRSR" id="PIRSR000097-2"/>
    </source>
</evidence>
<feature type="binding site" evidence="5">
    <location>
        <position position="108"/>
    </location>
    <ligand>
        <name>substrate</name>
    </ligand>
</feature>
<dbReference type="GO" id="GO:0016652">
    <property type="term" value="F:oxidoreductase activity, acting on NAD(P)H as acceptor"/>
    <property type="evidence" value="ECO:0007669"/>
    <property type="project" value="InterPro"/>
</dbReference>
<dbReference type="InterPro" id="IPR023210">
    <property type="entry name" value="NADP_OxRdtase_dom"/>
</dbReference>
<proteinExistence type="inferred from homology"/>
<dbReference type="GO" id="GO:0016616">
    <property type="term" value="F:oxidoreductase activity, acting on the CH-OH group of donors, NAD or NADP as acceptor"/>
    <property type="evidence" value="ECO:0007669"/>
    <property type="project" value="UniProtKB-ARBA"/>
</dbReference>
<dbReference type="InterPro" id="IPR044494">
    <property type="entry name" value="AKR3C2/3"/>
</dbReference>
<dbReference type="PANTHER" id="PTHR43827">
    <property type="entry name" value="2,5-DIKETO-D-GLUCONIC ACID REDUCTASE"/>
    <property type="match status" value="1"/>
</dbReference>
<feature type="domain" description="NADP-dependent oxidoreductase" evidence="7">
    <location>
        <begin position="20"/>
        <end position="264"/>
    </location>
</feature>
<dbReference type="Pfam" id="PF00248">
    <property type="entry name" value="Aldo_ket_red"/>
    <property type="match status" value="1"/>
</dbReference>
<feature type="active site" description="Proton donor" evidence="4">
    <location>
        <position position="51"/>
    </location>
</feature>
<evidence type="ECO:0000256" key="1">
    <source>
        <dbReference type="ARBA" id="ARBA00007905"/>
    </source>
</evidence>
<keyword evidence="3" id="KW-0560">Oxidoreductase</keyword>
<dbReference type="PROSITE" id="PS00062">
    <property type="entry name" value="ALDOKETO_REDUCTASE_2"/>
    <property type="match status" value="1"/>
</dbReference>
<dbReference type="Gene3D" id="3.20.20.100">
    <property type="entry name" value="NADP-dependent oxidoreductase domain"/>
    <property type="match status" value="1"/>
</dbReference>
<dbReference type="OrthoDB" id="416253at2759"/>
<gene>
    <name evidence="8" type="ORF">D9756_001431</name>
</gene>
<reference evidence="8 9" key="1">
    <citation type="journal article" date="2020" name="ISME J.">
        <title>Uncovering the hidden diversity of litter-decomposition mechanisms in mushroom-forming fungi.</title>
        <authorList>
            <person name="Floudas D."/>
            <person name="Bentzer J."/>
            <person name="Ahren D."/>
            <person name="Johansson T."/>
            <person name="Persson P."/>
            <person name="Tunlid A."/>
        </authorList>
    </citation>
    <scope>NUCLEOTIDE SEQUENCE [LARGE SCALE GENOMIC DNA]</scope>
    <source>
        <strain evidence="8 9">CBS 146.42</strain>
    </source>
</reference>
<evidence type="ECO:0000313" key="8">
    <source>
        <dbReference type="EMBL" id="KAF5357922.1"/>
    </source>
</evidence>
<keyword evidence="9" id="KW-1185">Reference proteome</keyword>
<dbReference type="InterPro" id="IPR020471">
    <property type="entry name" value="AKR"/>
</dbReference>
<dbReference type="InterPro" id="IPR018170">
    <property type="entry name" value="Aldo/ket_reductase_CS"/>
</dbReference>
<dbReference type="PRINTS" id="PR00069">
    <property type="entry name" value="ALDKETRDTASE"/>
</dbReference>
<dbReference type="SUPFAM" id="SSF51430">
    <property type="entry name" value="NAD(P)-linked oxidoreductase"/>
    <property type="match status" value="1"/>
</dbReference>
<evidence type="ECO:0000313" key="9">
    <source>
        <dbReference type="Proteomes" id="UP000559027"/>
    </source>
</evidence>
<evidence type="ECO:0000259" key="7">
    <source>
        <dbReference type="Pfam" id="PF00248"/>
    </source>
</evidence>
<evidence type="ECO:0000256" key="6">
    <source>
        <dbReference type="PIRSR" id="PIRSR000097-3"/>
    </source>
</evidence>
<dbReference type="EMBL" id="JAACJO010000005">
    <property type="protein sequence ID" value="KAF5357922.1"/>
    <property type="molecule type" value="Genomic_DNA"/>
</dbReference>
<dbReference type="PIRSF" id="PIRSF000097">
    <property type="entry name" value="AKR"/>
    <property type="match status" value="1"/>
</dbReference>
<dbReference type="AlphaFoldDB" id="A0A8H5LI07"/>
<evidence type="ECO:0000256" key="2">
    <source>
        <dbReference type="ARBA" id="ARBA00022857"/>
    </source>
</evidence>
<accession>A0A8H5LI07</accession>
<keyword evidence="2" id="KW-0521">NADP</keyword>
<dbReference type="InterPro" id="IPR036812">
    <property type="entry name" value="NAD(P)_OxRdtase_dom_sf"/>
</dbReference>
<evidence type="ECO:0000256" key="4">
    <source>
        <dbReference type="PIRSR" id="PIRSR000097-1"/>
    </source>
</evidence>
<dbReference type="CDD" id="cd19120">
    <property type="entry name" value="AKR_AKR3C2-3"/>
    <property type="match status" value="1"/>
</dbReference>
<dbReference type="PANTHER" id="PTHR43827:SF3">
    <property type="entry name" value="NADP-DEPENDENT OXIDOREDUCTASE DOMAIN-CONTAINING PROTEIN"/>
    <property type="match status" value="1"/>
</dbReference>
<name>A0A8H5LI07_9AGAR</name>
<comment type="caution">
    <text evidence="8">The sequence shown here is derived from an EMBL/GenBank/DDBJ whole genome shotgun (WGS) entry which is preliminary data.</text>
</comment>
<organism evidence="8 9">
    <name type="scientific">Leucocoprinus leucothites</name>
    <dbReference type="NCBI Taxonomy" id="201217"/>
    <lineage>
        <taxon>Eukaryota</taxon>
        <taxon>Fungi</taxon>
        <taxon>Dikarya</taxon>
        <taxon>Basidiomycota</taxon>
        <taxon>Agaricomycotina</taxon>
        <taxon>Agaricomycetes</taxon>
        <taxon>Agaricomycetidae</taxon>
        <taxon>Agaricales</taxon>
        <taxon>Agaricineae</taxon>
        <taxon>Agaricaceae</taxon>
        <taxon>Leucocoprinus</taxon>
    </lineage>
</organism>
<comment type="similarity">
    <text evidence="1">Belongs to the aldo/keto reductase family.</text>
</comment>
<feature type="site" description="Lowers pKa of active site Tyr" evidence="6">
    <location>
        <position position="76"/>
    </location>
</feature>
<dbReference type="Proteomes" id="UP000559027">
    <property type="component" value="Unassembled WGS sequence"/>
</dbReference>
<protein>
    <recommendedName>
        <fullName evidence="7">NADP-dependent oxidoreductase domain-containing protein</fullName>
    </recommendedName>
</protein>
<evidence type="ECO:0000256" key="3">
    <source>
        <dbReference type="ARBA" id="ARBA00023002"/>
    </source>
</evidence>
<sequence length="280" mass="31056">MSKIEITLNDGSRIPWLGFGTGTALYKQDASELVRQAIEAGVTHLDGAQMYENEETLGQGIKASGKSRSTIFVTTKLRGLQPGQTVKDTLLESLKKLGLTYVDLFLIHDPTPYRKEGRLKEVWAQMEQLKGEGLAKSVGVSNFKVSDLEEILRIELHPYVWKAAQPILELSEKHGIKVASYGGSTPLARVPDGPLKDVLPVIRARLEKTRGAPVTEGQVLSKWILQKGAIVITTSSKMTRVKEFLDTEGVPDLTEQEVQEIDEAGSKIHKRIFMHHAFNE</sequence>